<dbReference type="Pfam" id="PF12796">
    <property type="entry name" value="Ank_2"/>
    <property type="match status" value="1"/>
</dbReference>
<feature type="compositionally biased region" description="Basic and acidic residues" evidence="2">
    <location>
        <begin position="698"/>
        <end position="707"/>
    </location>
</feature>
<feature type="region of interest" description="Disordered" evidence="2">
    <location>
        <begin position="455"/>
        <end position="500"/>
    </location>
</feature>
<reference evidence="3 4" key="2">
    <citation type="journal article" date="2013" name="Genome Biol. Evol.">
        <title>Genome sequencing of Giardia lamblia genotypes A2 and B isolates (DH and GS) and comparative analysis with the genomes of genotypes A1 and E (WB and Pig).</title>
        <authorList>
            <person name="Adam R.D."/>
            <person name="Dahlstrom E.W."/>
            <person name="Martens C.A."/>
            <person name="Bruno D.P."/>
            <person name="Barbian K.D."/>
            <person name="Ricklefs S.M."/>
            <person name="Hernandez M.M."/>
            <person name="Narla N.P."/>
            <person name="Patel R.B."/>
            <person name="Porcella S.F."/>
            <person name="Nash T.E."/>
        </authorList>
    </citation>
    <scope>NUCLEOTIDE SEQUENCE [LARGE SCALE GENOMIC DNA]</scope>
    <source>
        <strain evidence="3 4">DH</strain>
    </source>
</reference>
<comment type="caution">
    <text evidence="3">The sequence shown here is derived from an EMBL/GenBank/DDBJ whole genome shotgun (WGS) entry which is preliminary data.</text>
</comment>
<feature type="region of interest" description="Disordered" evidence="2">
    <location>
        <begin position="220"/>
        <end position="294"/>
    </location>
</feature>
<gene>
    <name evidence="3" type="ORF">DHA2_151062</name>
</gene>
<feature type="compositionally biased region" description="Basic and acidic residues" evidence="2">
    <location>
        <begin position="456"/>
        <end position="466"/>
    </location>
</feature>
<protein>
    <recommendedName>
        <fullName evidence="5">Protein 21.1</fullName>
    </recommendedName>
</protein>
<dbReference type="InterPro" id="IPR002110">
    <property type="entry name" value="Ankyrin_rpt"/>
</dbReference>
<name>V6TKZ0_GIAIN</name>
<organism evidence="3 4">
    <name type="scientific">Giardia intestinalis</name>
    <name type="common">Giardia lamblia</name>
    <dbReference type="NCBI Taxonomy" id="5741"/>
    <lineage>
        <taxon>Eukaryota</taxon>
        <taxon>Metamonada</taxon>
        <taxon>Diplomonadida</taxon>
        <taxon>Hexamitidae</taxon>
        <taxon>Giardiinae</taxon>
        <taxon>Giardia</taxon>
    </lineage>
</organism>
<dbReference type="VEuPathDB" id="GiardiaDB:DHA2_151062"/>
<dbReference type="InterPro" id="IPR036770">
    <property type="entry name" value="Ankyrin_rpt-contain_sf"/>
</dbReference>
<dbReference type="PANTHER" id="PTHR24120">
    <property type="entry name" value="GH07239P"/>
    <property type="match status" value="1"/>
</dbReference>
<dbReference type="VEuPathDB" id="GiardiaDB:GL50803_0032676"/>
<dbReference type="VEuPathDB" id="GiardiaDB:QR46_1171"/>
<dbReference type="Gene3D" id="1.25.40.20">
    <property type="entry name" value="Ankyrin repeat-containing domain"/>
    <property type="match status" value="1"/>
</dbReference>
<sequence>MPLDSGSELLVIMSSATIATPGPSLGTHNQEPVMSDELQRWFMAARQGEEDYIKSHISEFGLKRNHEGHTALMIAAKYDVPEIISILVNKEGGEQTDGGLTALALQITSGHPINLELFQKEGNIQVRSHVEPAFLAVMVDNVDALQFIIQNMGDSTSGESLYLLDICIDNNSVCCFEHLMTAFTNIPNSYINKLISIVEKKLDVNPRIISILRRYKPSLTSVSRSATTPPRTKKKSEPVPLVGSSLKRSVSATVDPNSQDSSSPDPMLGKLQSPREAPVASLPPPPQTTSPLTMTDIAPLRDQDDVHNVSRGPTKRYTAQCSRVDPMADMILSTTPNFPQDSNAYMDTGVGTDTLSNDLLKPVADQLDVNLAYKTDYGLLPGKLPLAEGIDDDNGCRDNHKCCIEYACLLMKYDDLEENNTYLYEKNSALHSEIGELKQNIIKLKAQIEQQNADNEALRKSLEDARSAPTLSALPGHTSGHPEMDASTLHSTEEPELDEGNMIGKLQMYIMKSRRLEQENRALKQRLEGCVAKIHALERENTMKGRLNQLLTEDNKRSREQSRCTSVISRSESVLSPSNTFMDSMTVGLEDSIMDMITSKLTDRTKLEANVLRRKVAELRADMSQMLEDLMIISSYSMDLLPPSCAGGVYTANLRERAIRLEKQANTDSVKVLFKRHADLVIDCLTYLRSIRDESRSYEEEFPESRSKSRSRSKNKSRMGRASSRSLFGTILHKIGLGGED</sequence>
<reference evidence="4" key="1">
    <citation type="submission" date="2012-02" db="EMBL/GenBank/DDBJ databases">
        <title>Genome sequencing of Giardia lamblia Genotypes A2 and B isolates (DH and GS) and comparative analysis with the genomes of Genotypes A1 and E (WB and Pig).</title>
        <authorList>
            <person name="Adam R."/>
            <person name="Dahlstrom E."/>
            <person name="Martens C."/>
            <person name="Bruno D."/>
            <person name="Barbian K."/>
            <person name="Porcella S.F."/>
            <person name="Nash T."/>
        </authorList>
    </citation>
    <scope>NUCLEOTIDE SEQUENCE</scope>
    <source>
        <strain evidence="4">DH</strain>
    </source>
</reference>
<feature type="compositionally biased region" description="Basic residues" evidence="2">
    <location>
        <begin position="708"/>
        <end position="719"/>
    </location>
</feature>
<proteinExistence type="predicted"/>
<dbReference type="EMBL" id="AHGT01000004">
    <property type="protein sequence ID" value="ESU39314.1"/>
    <property type="molecule type" value="Genomic_DNA"/>
</dbReference>
<feature type="region of interest" description="Disordered" evidence="2">
    <location>
        <begin position="698"/>
        <end position="725"/>
    </location>
</feature>
<keyword evidence="1" id="KW-0175">Coiled coil</keyword>
<feature type="compositionally biased region" description="Low complexity" evidence="2">
    <location>
        <begin position="255"/>
        <end position="266"/>
    </location>
</feature>
<feature type="coiled-coil region" evidence="1">
    <location>
        <begin position="506"/>
        <end position="540"/>
    </location>
</feature>
<dbReference type="PANTHER" id="PTHR24120:SF4">
    <property type="entry name" value="GH07239P"/>
    <property type="match status" value="1"/>
</dbReference>
<evidence type="ECO:0000313" key="3">
    <source>
        <dbReference type="EMBL" id="ESU39314.1"/>
    </source>
</evidence>
<dbReference type="AlphaFoldDB" id="V6TKZ0"/>
<evidence type="ECO:0008006" key="5">
    <source>
        <dbReference type="Google" id="ProtNLM"/>
    </source>
</evidence>
<dbReference type="Proteomes" id="UP000018320">
    <property type="component" value="Unassembled WGS sequence"/>
</dbReference>
<evidence type="ECO:0000313" key="4">
    <source>
        <dbReference type="Proteomes" id="UP000018320"/>
    </source>
</evidence>
<feature type="coiled-coil region" evidence="1">
    <location>
        <begin position="602"/>
        <end position="629"/>
    </location>
</feature>
<feature type="compositionally biased region" description="Polar residues" evidence="2">
    <location>
        <begin position="220"/>
        <end position="230"/>
    </location>
</feature>
<evidence type="ECO:0000256" key="1">
    <source>
        <dbReference type="SAM" id="Coils"/>
    </source>
</evidence>
<accession>V6TKZ0</accession>
<dbReference type="SUPFAM" id="SSF48403">
    <property type="entry name" value="Ankyrin repeat"/>
    <property type="match status" value="1"/>
</dbReference>
<dbReference type="VEuPathDB" id="GiardiaDB:GL50581_42"/>
<evidence type="ECO:0000256" key="2">
    <source>
        <dbReference type="SAM" id="MobiDB-lite"/>
    </source>
</evidence>